<accession>A0A918N4I5</accession>
<evidence type="ECO:0000313" key="3">
    <source>
        <dbReference type="Proteomes" id="UP000601108"/>
    </source>
</evidence>
<comment type="caution">
    <text evidence="2">The sequence shown here is derived from an EMBL/GenBank/DDBJ whole genome shotgun (WGS) entry which is preliminary data.</text>
</comment>
<keyword evidence="1" id="KW-0812">Transmembrane</keyword>
<feature type="transmembrane region" description="Helical" evidence="1">
    <location>
        <begin position="7"/>
        <end position="29"/>
    </location>
</feature>
<keyword evidence="1" id="KW-1133">Transmembrane helix</keyword>
<sequence length="100" mass="11351">MKKINMSTYFTTFILLFILAVICSLIGYANDKGTLVFTPTTEFLMKLHSLFKFPTDIIGYSGVVRNIYGIAGGLTLSVLLYSLVFERFVFFVKSLRRGLF</sequence>
<keyword evidence="1" id="KW-0472">Membrane</keyword>
<keyword evidence="3" id="KW-1185">Reference proteome</keyword>
<evidence type="ECO:0000256" key="1">
    <source>
        <dbReference type="SAM" id="Phobius"/>
    </source>
</evidence>
<dbReference type="Proteomes" id="UP000601108">
    <property type="component" value="Unassembled WGS sequence"/>
</dbReference>
<feature type="transmembrane region" description="Helical" evidence="1">
    <location>
        <begin position="67"/>
        <end position="90"/>
    </location>
</feature>
<evidence type="ECO:0000313" key="2">
    <source>
        <dbReference type="EMBL" id="GGX21136.1"/>
    </source>
</evidence>
<name>A0A918N4I5_9FLAO</name>
<reference evidence="2 3" key="1">
    <citation type="journal article" date="2014" name="Int. J. Syst. Evol. Microbiol.">
        <title>Complete genome sequence of Corynebacterium casei LMG S-19264T (=DSM 44701T), isolated from a smear-ripened cheese.</title>
        <authorList>
            <consortium name="US DOE Joint Genome Institute (JGI-PGF)"/>
            <person name="Walter F."/>
            <person name="Albersmeier A."/>
            <person name="Kalinowski J."/>
            <person name="Ruckert C."/>
        </authorList>
    </citation>
    <scope>NUCLEOTIDE SEQUENCE [LARGE SCALE GENOMIC DNA]</scope>
    <source>
        <strain evidence="2 3">KCTC 12285</strain>
    </source>
</reference>
<organism evidence="2 3">
    <name type="scientific">Aquimarina muelleri</name>
    <dbReference type="NCBI Taxonomy" id="279356"/>
    <lineage>
        <taxon>Bacteria</taxon>
        <taxon>Pseudomonadati</taxon>
        <taxon>Bacteroidota</taxon>
        <taxon>Flavobacteriia</taxon>
        <taxon>Flavobacteriales</taxon>
        <taxon>Flavobacteriaceae</taxon>
        <taxon>Aquimarina</taxon>
    </lineage>
</organism>
<gene>
    <name evidence="2" type="ORF">GCM10007384_22940</name>
</gene>
<dbReference type="RefSeq" id="WP_155837921.1">
    <property type="nucleotide sequence ID" value="NZ_BMWS01000015.1"/>
</dbReference>
<proteinExistence type="predicted"/>
<dbReference type="EMBL" id="BMWS01000015">
    <property type="protein sequence ID" value="GGX21136.1"/>
    <property type="molecule type" value="Genomic_DNA"/>
</dbReference>
<protein>
    <submittedName>
        <fullName evidence="2">Uncharacterized protein</fullName>
    </submittedName>
</protein>
<dbReference type="AlphaFoldDB" id="A0A918N4I5"/>